<sequence>TLNLCQFYWGLDTFNHSTGSAMAVFEVLISAGSSRFSVTLVYLWGDFFGATTDGGSDVHHMMTSSLQLSLEWCMPHLTNAATKAAFGMTSNIARSKNPEMLQLLKKVTRTIYQVRSVEVMGDSYEQLVRLLGVGKENKLIDYKLHRFMSLTRVFQRIVKHWKCFLVIR</sequence>
<dbReference type="OrthoDB" id="162805at2759"/>
<gene>
    <name evidence="2" type="ORF">L914_08631</name>
    <name evidence="1" type="ORF">L917_08584</name>
</gene>
<evidence type="ECO:0008006" key="3">
    <source>
        <dbReference type="Google" id="ProtNLM"/>
    </source>
</evidence>
<feature type="non-terminal residue" evidence="2">
    <location>
        <position position="1"/>
    </location>
</feature>
<protein>
    <recommendedName>
        <fullName evidence="3">HAT C-terminal dimerisation domain-containing protein</fullName>
    </recommendedName>
</protein>
<dbReference type="EMBL" id="KI679649">
    <property type="protein sequence ID" value="ETL93202.1"/>
    <property type="molecule type" value="Genomic_DNA"/>
</dbReference>
<proteinExistence type="predicted"/>
<reference evidence="2" key="2">
    <citation type="submission" date="2013-11" db="EMBL/GenBank/DDBJ databases">
        <title>The Genome Sequence of Phytophthora parasitica IAC_01/95.</title>
        <authorList>
            <consortium name="The Broad Institute Genomics Platform"/>
            <person name="Russ C."/>
            <person name="Tyler B."/>
            <person name="Panabieres F."/>
            <person name="Shan W."/>
            <person name="Tripathy S."/>
            <person name="Grunwald N."/>
            <person name="Machado M."/>
            <person name="Johnson C.S."/>
            <person name="Arredondo F."/>
            <person name="Hong C."/>
            <person name="Coffey M."/>
            <person name="Young S.K."/>
            <person name="Zeng Q."/>
            <person name="Gargeya S."/>
            <person name="Fitzgerald M."/>
            <person name="Abouelleil A."/>
            <person name="Alvarado L."/>
            <person name="Chapman S.B."/>
            <person name="Gainer-Dewar J."/>
            <person name="Goldberg J."/>
            <person name="Griggs A."/>
            <person name="Gujja S."/>
            <person name="Hansen M."/>
            <person name="Howarth C."/>
            <person name="Imamovic A."/>
            <person name="Ireland A."/>
            <person name="Larimer J."/>
            <person name="McCowan C."/>
            <person name="Murphy C."/>
            <person name="Pearson M."/>
            <person name="Poon T.W."/>
            <person name="Priest M."/>
            <person name="Roberts A."/>
            <person name="Saif S."/>
            <person name="Shea T."/>
            <person name="Sykes S."/>
            <person name="Wortman J."/>
            <person name="Nusbaum C."/>
            <person name="Birren B."/>
        </authorList>
    </citation>
    <scope>NUCLEOTIDE SEQUENCE [LARGE SCALE GENOMIC DNA]</scope>
    <source>
        <strain evidence="2">IAC_01/95</strain>
    </source>
</reference>
<organism evidence="2">
    <name type="scientific">Phytophthora nicotianae</name>
    <name type="common">Potato buckeye rot agent</name>
    <name type="synonym">Phytophthora parasitica</name>
    <dbReference type="NCBI Taxonomy" id="4792"/>
    <lineage>
        <taxon>Eukaryota</taxon>
        <taxon>Sar</taxon>
        <taxon>Stramenopiles</taxon>
        <taxon>Oomycota</taxon>
        <taxon>Peronosporomycetes</taxon>
        <taxon>Peronosporales</taxon>
        <taxon>Peronosporaceae</taxon>
        <taxon>Phytophthora</taxon>
    </lineage>
</organism>
<dbReference type="EMBL" id="KI692861">
    <property type="protein sequence ID" value="ETM46480.1"/>
    <property type="molecule type" value="Genomic_DNA"/>
</dbReference>
<name>W2ND51_PHYNI</name>
<dbReference type="Proteomes" id="UP000054532">
    <property type="component" value="Unassembled WGS sequence"/>
</dbReference>
<dbReference type="VEuPathDB" id="FungiDB:PPTG_11241"/>
<evidence type="ECO:0000313" key="1">
    <source>
        <dbReference type="EMBL" id="ETL93202.1"/>
    </source>
</evidence>
<dbReference type="Proteomes" id="UP000054423">
    <property type="component" value="Unassembled WGS sequence"/>
</dbReference>
<dbReference type="AlphaFoldDB" id="W2ND51"/>
<evidence type="ECO:0000313" key="2">
    <source>
        <dbReference type="EMBL" id="ETM46480.1"/>
    </source>
</evidence>
<accession>W2ND51</accession>
<reference evidence="1" key="1">
    <citation type="submission" date="2013-11" db="EMBL/GenBank/DDBJ databases">
        <title>The Genome Sequence of Phytophthora parasitica CHvinca01.</title>
        <authorList>
            <consortium name="The Broad Institute Genomics Platform"/>
            <person name="Russ C."/>
            <person name="Tyler B."/>
            <person name="Panabieres F."/>
            <person name="Shan W."/>
            <person name="Tripathy S."/>
            <person name="Grunwald N."/>
            <person name="Machado M."/>
            <person name="Johnson C.S."/>
            <person name="Arredondo F."/>
            <person name="Hong C."/>
            <person name="Coffey M."/>
            <person name="Young S.K."/>
            <person name="Zeng Q."/>
            <person name="Gargeya S."/>
            <person name="Fitzgerald M."/>
            <person name="Abouelleil A."/>
            <person name="Alvarado L."/>
            <person name="Chapman S.B."/>
            <person name="Gainer-Dewar J."/>
            <person name="Goldberg J."/>
            <person name="Griggs A."/>
            <person name="Gujja S."/>
            <person name="Hansen M."/>
            <person name="Howarth C."/>
            <person name="Imamovic A."/>
            <person name="Ireland A."/>
            <person name="Larimer J."/>
            <person name="McCowan C."/>
            <person name="Murphy C."/>
            <person name="Pearson M."/>
            <person name="Poon T.W."/>
            <person name="Priest M."/>
            <person name="Roberts A."/>
            <person name="Saif S."/>
            <person name="Shea T."/>
            <person name="Sykes S."/>
            <person name="Wortman J."/>
            <person name="Nusbaum C."/>
            <person name="Birren B."/>
        </authorList>
    </citation>
    <scope>NUCLEOTIDE SEQUENCE [LARGE SCALE GENOMIC DNA]</scope>
    <source>
        <strain evidence="1">CHvinca01</strain>
    </source>
</reference>